<evidence type="ECO:0000259" key="4">
    <source>
        <dbReference type="SMART" id="SM00646"/>
    </source>
</evidence>
<feature type="compositionally biased region" description="Polar residues" evidence="2">
    <location>
        <begin position="70"/>
        <end position="81"/>
    </location>
</feature>
<dbReference type="GO" id="GO:0030288">
    <property type="term" value="C:outer membrane-bounded periplasmic space"/>
    <property type="evidence" value="ECO:0007669"/>
    <property type="project" value="TreeGrafter"/>
</dbReference>
<protein>
    <submittedName>
        <fullName evidence="5">N-acetylmuramoyl-L-alanine amidase</fullName>
    </submittedName>
</protein>
<evidence type="ECO:0000313" key="5">
    <source>
        <dbReference type="EMBL" id="MBL4931688.1"/>
    </source>
</evidence>
<organism evidence="5 6">
    <name type="scientific">Clostridium paridis</name>
    <dbReference type="NCBI Taxonomy" id="2803863"/>
    <lineage>
        <taxon>Bacteria</taxon>
        <taxon>Bacillati</taxon>
        <taxon>Bacillota</taxon>
        <taxon>Clostridia</taxon>
        <taxon>Eubacteriales</taxon>
        <taxon>Clostridiaceae</taxon>
        <taxon>Clostridium</taxon>
    </lineage>
</organism>
<keyword evidence="6" id="KW-1185">Reference proteome</keyword>
<dbReference type="EMBL" id="JAESWA010000022">
    <property type="protein sequence ID" value="MBL4931688.1"/>
    <property type="molecule type" value="Genomic_DNA"/>
</dbReference>
<dbReference type="CDD" id="cd02696">
    <property type="entry name" value="MurNAc-LAA"/>
    <property type="match status" value="1"/>
</dbReference>
<sequence>MKKPIAYLIIIAMTLTFLGCSKAKEEAPKKQEDTVQATQNNTTEEKVENAPKVESSKAGSEKKDTEETKNNNAEIASNKNLTNKKKVVIDPGHGAGGNKGTEKISPDSNVMKIKDPGGAQGINTKTPEYVVAMQIASKLKTKLENNGIEVIMTKTDNNQDPGNIDRAEVGNNNNADLVIRIHCDSAEDSSASGATMLVPAAVGYAKNIKDMSKKDGGIILSELIKSAGMKNRGISERSDLTGFNWSKVPVVLVETGFMSNPNEDRWLSSNEYQDKIASGLSSGIIKALN</sequence>
<feature type="compositionally biased region" description="Basic and acidic residues" evidence="2">
    <location>
        <begin position="43"/>
        <end position="69"/>
    </location>
</feature>
<dbReference type="SMART" id="SM00646">
    <property type="entry name" value="Ami_3"/>
    <property type="match status" value="1"/>
</dbReference>
<dbReference type="PROSITE" id="PS51257">
    <property type="entry name" value="PROKAR_LIPOPROTEIN"/>
    <property type="match status" value="1"/>
</dbReference>
<accession>A0A937FEF2</accession>
<reference evidence="5" key="1">
    <citation type="submission" date="2021-01" db="EMBL/GenBank/DDBJ databases">
        <title>Genome public.</title>
        <authorList>
            <person name="Liu C."/>
            <person name="Sun Q."/>
        </authorList>
    </citation>
    <scope>NUCLEOTIDE SEQUENCE</scope>
    <source>
        <strain evidence="5">YIM B02565</strain>
    </source>
</reference>
<keyword evidence="3" id="KW-0732">Signal</keyword>
<dbReference type="PANTHER" id="PTHR30404:SF0">
    <property type="entry name" value="N-ACETYLMURAMOYL-L-ALANINE AMIDASE AMIC"/>
    <property type="match status" value="1"/>
</dbReference>
<name>A0A937FEF2_9CLOT</name>
<feature type="chain" id="PRO_5037221305" evidence="3">
    <location>
        <begin position="24"/>
        <end position="289"/>
    </location>
</feature>
<dbReference type="RefSeq" id="WP_202767075.1">
    <property type="nucleotide sequence ID" value="NZ_JAESWA010000022.1"/>
</dbReference>
<feature type="signal peptide" evidence="3">
    <location>
        <begin position="1"/>
        <end position="23"/>
    </location>
</feature>
<dbReference type="Pfam" id="PF01520">
    <property type="entry name" value="Amidase_3"/>
    <property type="match status" value="1"/>
</dbReference>
<dbReference type="GO" id="GO:0009253">
    <property type="term" value="P:peptidoglycan catabolic process"/>
    <property type="evidence" value="ECO:0007669"/>
    <property type="project" value="InterPro"/>
</dbReference>
<gene>
    <name evidence="5" type="ORF">JK634_07720</name>
</gene>
<dbReference type="GO" id="GO:0008745">
    <property type="term" value="F:N-acetylmuramoyl-L-alanine amidase activity"/>
    <property type="evidence" value="ECO:0007669"/>
    <property type="project" value="InterPro"/>
</dbReference>
<dbReference type="SUPFAM" id="SSF53187">
    <property type="entry name" value="Zn-dependent exopeptidases"/>
    <property type="match status" value="1"/>
</dbReference>
<dbReference type="InterPro" id="IPR002508">
    <property type="entry name" value="MurNAc-LAA_cat"/>
</dbReference>
<dbReference type="Proteomes" id="UP000623681">
    <property type="component" value="Unassembled WGS sequence"/>
</dbReference>
<dbReference type="PANTHER" id="PTHR30404">
    <property type="entry name" value="N-ACETYLMURAMOYL-L-ALANINE AMIDASE"/>
    <property type="match status" value="1"/>
</dbReference>
<feature type="region of interest" description="Disordered" evidence="2">
    <location>
        <begin position="23"/>
        <end position="110"/>
    </location>
</feature>
<proteinExistence type="predicted"/>
<dbReference type="InterPro" id="IPR050695">
    <property type="entry name" value="N-acetylmuramoyl_amidase_3"/>
</dbReference>
<evidence type="ECO:0000256" key="3">
    <source>
        <dbReference type="SAM" id="SignalP"/>
    </source>
</evidence>
<keyword evidence="1" id="KW-0378">Hydrolase</keyword>
<evidence type="ECO:0000256" key="1">
    <source>
        <dbReference type="ARBA" id="ARBA00022801"/>
    </source>
</evidence>
<dbReference type="Gene3D" id="3.40.630.40">
    <property type="entry name" value="Zn-dependent exopeptidases"/>
    <property type="match status" value="1"/>
</dbReference>
<evidence type="ECO:0000256" key="2">
    <source>
        <dbReference type="SAM" id="MobiDB-lite"/>
    </source>
</evidence>
<comment type="caution">
    <text evidence="5">The sequence shown here is derived from an EMBL/GenBank/DDBJ whole genome shotgun (WGS) entry which is preliminary data.</text>
</comment>
<dbReference type="AlphaFoldDB" id="A0A937FEF2"/>
<evidence type="ECO:0000313" key="6">
    <source>
        <dbReference type="Proteomes" id="UP000623681"/>
    </source>
</evidence>
<feature type="domain" description="MurNAc-LAA" evidence="4">
    <location>
        <begin position="167"/>
        <end position="285"/>
    </location>
</feature>
<feature type="compositionally biased region" description="Basic and acidic residues" evidence="2">
    <location>
        <begin position="23"/>
        <end position="33"/>
    </location>
</feature>